<keyword evidence="3" id="KW-1185">Reference proteome</keyword>
<dbReference type="Proteomes" id="UP000314294">
    <property type="component" value="Unassembled WGS sequence"/>
</dbReference>
<proteinExistence type="predicted"/>
<dbReference type="AlphaFoldDB" id="A0A4Z2I2X6"/>
<comment type="caution">
    <text evidence="2">The sequence shown here is derived from an EMBL/GenBank/DDBJ whole genome shotgun (WGS) entry which is preliminary data.</text>
</comment>
<dbReference type="EMBL" id="SRLO01000147">
    <property type="protein sequence ID" value="TNN71602.1"/>
    <property type="molecule type" value="Genomic_DNA"/>
</dbReference>
<evidence type="ECO:0000256" key="1">
    <source>
        <dbReference type="SAM" id="SignalP"/>
    </source>
</evidence>
<reference evidence="2 3" key="1">
    <citation type="submission" date="2019-03" db="EMBL/GenBank/DDBJ databases">
        <title>First draft genome of Liparis tanakae, snailfish: a comprehensive survey of snailfish specific genes.</title>
        <authorList>
            <person name="Kim W."/>
            <person name="Song I."/>
            <person name="Jeong J.-H."/>
            <person name="Kim D."/>
            <person name="Kim S."/>
            <person name="Ryu S."/>
            <person name="Song J.Y."/>
            <person name="Lee S.K."/>
        </authorList>
    </citation>
    <scope>NUCLEOTIDE SEQUENCE [LARGE SCALE GENOMIC DNA]</scope>
    <source>
        <tissue evidence="2">Muscle</tissue>
    </source>
</reference>
<feature type="signal peptide" evidence="1">
    <location>
        <begin position="1"/>
        <end position="16"/>
    </location>
</feature>
<name>A0A4Z2I2X6_9TELE</name>
<sequence length="77" mass="8704">MLLLVQILWFLPLTGAAPSQMTEQLDTGVIRILRGSREPRRHIGCHRSRSMAAWDRCVAAPMGEKQKEGFLSVLFPK</sequence>
<keyword evidence="1" id="KW-0732">Signal</keyword>
<protein>
    <submittedName>
        <fullName evidence="2">Uncharacterized protein</fullName>
    </submittedName>
</protein>
<organism evidence="2 3">
    <name type="scientific">Liparis tanakae</name>
    <name type="common">Tanaka's snailfish</name>
    <dbReference type="NCBI Taxonomy" id="230148"/>
    <lineage>
        <taxon>Eukaryota</taxon>
        <taxon>Metazoa</taxon>
        <taxon>Chordata</taxon>
        <taxon>Craniata</taxon>
        <taxon>Vertebrata</taxon>
        <taxon>Euteleostomi</taxon>
        <taxon>Actinopterygii</taxon>
        <taxon>Neopterygii</taxon>
        <taxon>Teleostei</taxon>
        <taxon>Neoteleostei</taxon>
        <taxon>Acanthomorphata</taxon>
        <taxon>Eupercaria</taxon>
        <taxon>Perciformes</taxon>
        <taxon>Cottioidei</taxon>
        <taxon>Cottales</taxon>
        <taxon>Liparidae</taxon>
        <taxon>Liparis</taxon>
    </lineage>
</organism>
<evidence type="ECO:0000313" key="2">
    <source>
        <dbReference type="EMBL" id="TNN71602.1"/>
    </source>
</evidence>
<accession>A0A4Z2I2X6</accession>
<evidence type="ECO:0000313" key="3">
    <source>
        <dbReference type="Proteomes" id="UP000314294"/>
    </source>
</evidence>
<gene>
    <name evidence="2" type="ORF">EYF80_018127</name>
</gene>
<feature type="chain" id="PRO_5021265384" evidence="1">
    <location>
        <begin position="17"/>
        <end position="77"/>
    </location>
</feature>